<dbReference type="AlphaFoldDB" id="A0A4R8M7G9"/>
<evidence type="ECO:0008006" key="5">
    <source>
        <dbReference type="Google" id="ProtNLM"/>
    </source>
</evidence>
<feature type="region of interest" description="Disordered" evidence="1">
    <location>
        <begin position="398"/>
        <end position="417"/>
    </location>
</feature>
<feature type="compositionally biased region" description="Low complexity" evidence="1">
    <location>
        <begin position="369"/>
        <end position="378"/>
    </location>
</feature>
<keyword evidence="2" id="KW-0732">Signal</keyword>
<dbReference type="Gene3D" id="3.40.1000.10">
    <property type="entry name" value="Mog1/PsbP, alpha/beta/alpha sandwich"/>
    <property type="match status" value="1"/>
</dbReference>
<evidence type="ECO:0000256" key="2">
    <source>
        <dbReference type="SAM" id="SignalP"/>
    </source>
</evidence>
<feature type="chain" id="PRO_5020676501" description="DUF1795 domain-containing protein" evidence="2">
    <location>
        <begin position="27"/>
        <end position="526"/>
    </location>
</feature>
<evidence type="ECO:0000313" key="3">
    <source>
        <dbReference type="EMBL" id="TDY60798.1"/>
    </source>
</evidence>
<protein>
    <recommendedName>
        <fullName evidence="5">DUF1795 domain-containing protein</fullName>
    </recommendedName>
</protein>
<name>A0A4R8M7G9_9BACT</name>
<accession>A0A4R8M7G9</accession>
<gene>
    <name evidence="3" type="ORF">C8D99_1075</name>
</gene>
<comment type="caution">
    <text evidence="3">The sequence shown here is derived from an EMBL/GenBank/DDBJ whole genome shotgun (WGS) entry which is preliminary data.</text>
</comment>
<dbReference type="EMBL" id="SORI01000007">
    <property type="protein sequence ID" value="TDY60798.1"/>
    <property type="molecule type" value="Genomic_DNA"/>
</dbReference>
<feature type="signal peptide" evidence="2">
    <location>
        <begin position="1"/>
        <end position="26"/>
    </location>
</feature>
<proteinExistence type="predicted"/>
<dbReference type="Proteomes" id="UP000295066">
    <property type="component" value="Unassembled WGS sequence"/>
</dbReference>
<feature type="region of interest" description="Disordered" evidence="1">
    <location>
        <begin position="352"/>
        <end position="381"/>
    </location>
</feature>
<sequence length="526" mass="56232">MMKKLSCLVLGVIVLAAAVGGRPSSAQTPVSADEIRFVMPSGWVKKEAPAPGTLAYYVLMYQGKPYGEMYLSKEPLSSVLSARQVLEEGLRKNSAGLQGYQPMGTFPVSAAGVSDAVAHDFTYFPPQSPVPFTGRVVVLVVGNASYTFFFNTTSSFFPSVKGSFGEVTASIQAVPKPPVQEVKKAEPRTVEEHGFKMTLAGGWSDSGDAMGAKYRYAGADGQYLASFFPFGKDEKAGVTALFALMEKRDALEAVLASKVRDSFQTYGDYTPVGTARRKVAGSDAIIHDFRSRKENTEVMFRWCIVAVSAVPPNETTIVAPTVYDFAFLTSHPDRFEELKPVFDAVLDSMKPSSPLPVPPQTPAAQEGTAPPSGAAGPGLPELEDEEVFSAPDGRFTVTLPPGAVKDGAPRPEFSAPSGEVATYGIAGKEKTVVVLHLFNAPPEGEAYRDNLAAARGGRAAGDVVMDAGRKKVPVRIYQTRDGQVLVAALFADDGLFIGVQLPKEAYSGSRGWIQELITGVRFRDGD</sequence>
<evidence type="ECO:0000256" key="1">
    <source>
        <dbReference type="SAM" id="MobiDB-lite"/>
    </source>
</evidence>
<reference evidence="3 4" key="1">
    <citation type="submission" date="2019-03" db="EMBL/GenBank/DDBJ databases">
        <title>Genomic Encyclopedia of Type Strains, Phase IV (KMG-IV): sequencing the most valuable type-strain genomes for metagenomic binning, comparative biology and taxonomic classification.</title>
        <authorList>
            <person name="Goeker M."/>
        </authorList>
    </citation>
    <scope>NUCLEOTIDE SEQUENCE [LARGE SCALE GENOMIC DNA]</scope>
    <source>
        <strain evidence="3 4">DSM 25964</strain>
    </source>
</reference>
<keyword evidence="4" id="KW-1185">Reference proteome</keyword>
<evidence type="ECO:0000313" key="4">
    <source>
        <dbReference type="Proteomes" id="UP000295066"/>
    </source>
</evidence>
<organism evidence="3 4">
    <name type="scientific">Aminivibrio pyruvatiphilus</name>
    <dbReference type="NCBI Taxonomy" id="1005740"/>
    <lineage>
        <taxon>Bacteria</taxon>
        <taxon>Thermotogati</taxon>
        <taxon>Synergistota</taxon>
        <taxon>Synergistia</taxon>
        <taxon>Synergistales</taxon>
        <taxon>Aminobacteriaceae</taxon>
        <taxon>Aminivibrio</taxon>
    </lineage>
</organism>